<sequence length="314" mass="35307">MTTNNEPPIMQVIDLSHKYNMHWAVKDINLEVRQNGIYGLLGANGAGKSTTMNIMCGVLNQSHGQVLIRGIDMATQSVEAKRHIGFLPQQPPLLPELTVEEYLIHTANLRLMSSEKIPAAVDNVLNKCNISHFRKRLLKNLSGGYQQRVGIAQAIIHEPDFVVLDEPTNGLDPNQILDVRHLIREIAQERTVVLSTHILQEVQALCDHIWMIHEGRMVFSGSMEEFDNQVAPNSVVVGMISPPSVDYLQALPHVVDVEPIGNVRFRIRSTNTQELIQQLVASSVKEKWNLIEIFSEKSSLETVFAEMTKKKRKA</sequence>
<accession>A0A2S9J4G5</accession>
<name>A0A2S9J4G5_9SPHI</name>
<dbReference type="PROSITE" id="PS50893">
    <property type="entry name" value="ABC_TRANSPORTER_2"/>
    <property type="match status" value="1"/>
</dbReference>
<evidence type="ECO:0000256" key="1">
    <source>
        <dbReference type="ARBA" id="ARBA00005417"/>
    </source>
</evidence>
<evidence type="ECO:0000259" key="5">
    <source>
        <dbReference type="PROSITE" id="PS50893"/>
    </source>
</evidence>
<reference evidence="6 7" key="1">
    <citation type="submission" date="2018-02" db="EMBL/GenBank/DDBJ databases">
        <title>The draft genome of Sphingobacterium sp. 5JN-11.</title>
        <authorList>
            <person name="Liu L."/>
            <person name="Li L."/>
            <person name="Liang L."/>
            <person name="Zhang X."/>
            <person name="Wang T."/>
        </authorList>
    </citation>
    <scope>NUCLEOTIDE SEQUENCE [LARGE SCALE GENOMIC DNA]</scope>
    <source>
        <strain evidence="6 7">5JN-11</strain>
    </source>
</reference>
<evidence type="ECO:0000313" key="6">
    <source>
        <dbReference type="EMBL" id="PRD47640.1"/>
    </source>
</evidence>
<proteinExistence type="inferred from homology"/>
<dbReference type="PANTHER" id="PTHR43335:SF4">
    <property type="entry name" value="ABC TRANSPORTER, ATP-BINDING PROTEIN"/>
    <property type="match status" value="1"/>
</dbReference>
<dbReference type="PANTHER" id="PTHR43335">
    <property type="entry name" value="ABC TRANSPORTER, ATP-BINDING PROTEIN"/>
    <property type="match status" value="1"/>
</dbReference>
<dbReference type="Proteomes" id="UP000239711">
    <property type="component" value="Unassembled WGS sequence"/>
</dbReference>
<evidence type="ECO:0000313" key="7">
    <source>
        <dbReference type="Proteomes" id="UP000239711"/>
    </source>
</evidence>
<dbReference type="AlphaFoldDB" id="A0A2S9J4G5"/>
<dbReference type="SMART" id="SM00382">
    <property type="entry name" value="AAA"/>
    <property type="match status" value="1"/>
</dbReference>
<dbReference type="GO" id="GO:0016887">
    <property type="term" value="F:ATP hydrolysis activity"/>
    <property type="evidence" value="ECO:0007669"/>
    <property type="project" value="InterPro"/>
</dbReference>
<dbReference type="Pfam" id="PF00005">
    <property type="entry name" value="ABC_tran"/>
    <property type="match status" value="1"/>
</dbReference>
<keyword evidence="2" id="KW-0813">Transport</keyword>
<organism evidence="6 7">
    <name type="scientific">Sphingobacterium haloxyli</name>
    <dbReference type="NCBI Taxonomy" id="2100533"/>
    <lineage>
        <taxon>Bacteria</taxon>
        <taxon>Pseudomonadati</taxon>
        <taxon>Bacteroidota</taxon>
        <taxon>Sphingobacteriia</taxon>
        <taxon>Sphingobacteriales</taxon>
        <taxon>Sphingobacteriaceae</taxon>
        <taxon>Sphingobacterium</taxon>
    </lineage>
</organism>
<comment type="similarity">
    <text evidence="1">Belongs to the ABC transporter superfamily.</text>
</comment>
<dbReference type="SUPFAM" id="SSF52540">
    <property type="entry name" value="P-loop containing nucleoside triphosphate hydrolases"/>
    <property type="match status" value="1"/>
</dbReference>
<keyword evidence="7" id="KW-1185">Reference proteome</keyword>
<evidence type="ECO:0000256" key="3">
    <source>
        <dbReference type="ARBA" id="ARBA00022741"/>
    </source>
</evidence>
<gene>
    <name evidence="6" type="ORF">C5745_10055</name>
</gene>
<dbReference type="EMBL" id="PVBQ01000006">
    <property type="protein sequence ID" value="PRD47640.1"/>
    <property type="molecule type" value="Genomic_DNA"/>
</dbReference>
<dbReference type="Gene3D" id="3.40.50.300">
    <property type="entry name" value="P-loop containing nucleotide triphosphate hydrolases"/>
    <property type="match status" value="1"/>
</dbReference>
<dbReference type="OrthoDB" id="9785229at2"/>
<protein>
    <submittedName>
        <fullName evidence="6">Multidrug ABC transporter ATP-binding protein</fullName>
    </submittedName>
</protein>
<evidence type="ECO:0000256" key="2">
    <source>
        <dbReference type="ARBA" id="ARBA00022448"/>
    </source>
</evidence>
<keyword evidence="4 6" id="KW-0067">ATP-binding</keyword>
<dbReference type="InterPro" id="IPR027417">
    <property type="entry name" value="P-loop_NTPase"/>
</dbReference>
<dbReference type="RefSeq" id="WP_105716863.1">
    <property type="nucleotide sequence ID" value="NZ_PVBQ01000006.1"/>
</dbReference>
<feature type="domain" description="ABC transporter" evidence="5">
    <location>
        <begin position="10"/>
        <end position="239"/>
    </location>
</feature>
<dbReference type="InterPro" id="IPR003439">
    <property type="entry name" value="ABC_transporter-like_ATP-bd"/>
</dbReference>
<dbReference type="InterPro" id="IPR003593">
    <property type="entry name" value="AAA+_ATPase"/>
</dbReference>
<keyword evidence="3" id="KW-0547">Nucleotide-binding</keyword>
<dbReference type="GO" id="GO:0005524">
    <property type="term" value="F:ATP binding"/>
    <property type="evidence" value="ECO:0007669"/>
    <property type="project" value="UniProtKB-KW"/>
</dbReference>
<comment type="caution">
    <text evidence="6">The sequence shown here is derived from an EMBL/GenBank/DDBJ whole genome shotgun (WGS) entry which is preliminary data.</text>
</comment>
<evidence type="ECO:0000256" key="4">
    <source>
        <dbReference type="ARBA" id="ARBA00022840"/>
    </source>
</evidence>